<sequence length="75" mass="8166">LTLIWIGGSEHAGLASVPAGASTLEYNMALDVPAAMYVFNDTDARVWQMPRNVYRSSLVPMSVIRRGCQRAGRLG</sequence>
<protein>
    <submittedName>
        <fullName evidence="1">Twin-arginine translocation pathway signal</fullName>
    </submittedName>
</protein>
<dbReference type="GO" id="GO:0016799">
    <property type="term" value="F:hydrolase activity, hydrolyzing N-glycosyl compounds"/>
    <property type="evidence" value="ECO:0007669"/>
    <property type="project" value="InterPro"/>
</dbReference>
<dbReference type="SUPFAM" id="SSF53590">
    <property type="entry name" value="Nucleoside hydrolase"/>
    <property type="match status" value="1"/>
</dbReference>
<proteinExistence type="predicted"/>
<accession>W1YQF0</accession>
<gene>
    <name evidence="1" type="ORF">Q604_UNBC02609G0001</name>
</gene>
<dbReference type="InterPro" id="IPR036452">
    <property type="entry name" value="Ribo_hydro-like"/>
</dbReference>
<comment type="caution">
    <text evidence="1">The sequence shown here is derived from an EMBL/GenBank/DDBJ whole genome shotgun (WGS) entry which is preliminary data.</text>
</comment>
<reference evidence="1" key="1">
    <citation type="submission" date="2013-12" db="EMBL/GenBank/DDBJ databases">
        <title>A Varibaculum cambriense genome reconstructed from a premature infant gut community with otherwise low bacterial novelty that shifts toward anaerobic metabolism during the third week of life.</title>
        <authorList>
            <person name="Brown C.T."/>
            <person name="Sharon I."/>
            <person name="Thomas B.C."/>
            <person name="Castelle C.J."/>
            <person name="Morowitz M.J."/>
            <person name="Banfield J.F."/>
        </authorList>
    </citation>
    <scope>NUCLEOTIDE SEQUENCE</scope>
</reference>
<organism evidence="1">
    <name type="scientific">human gut metagenome</name>
    <dbReference type="NCBI Taxonomy" id="408170"/>
    <lineage>
        <taxon>unclassified sequences</taxon>
        <taxon>metagenomes</taxon>
        <taxon>organismal metagenomes</taxon>
    </lineage>
</organism>
<evidence type="ECO:0000313" key="1">
    <source>
        <dbReference type="EMBL" id="ETJ43399.1"/>
    </source>
</evidence>
<dbReference type="Gene3D" id="3.90.245.10">
    <property type="entry name" value="Ribonucleoside hydrolase-like"/>
    <property type="match status" value="1"/>
</dbReference>
<dbReference type="AlphaFoldDB" id="W1YQF0"/>
<feature type="non-terminal residue" evidence="1">
    <location>
        <position position="1"/>
    </location>
</feature>
<name>W1YQF0_9ZZZZ</name>
<dbReference type="EMBL" id="AZMM01002609">
    <property type="protein sequence ID" value="ETJ43399.1"/>
    <property type="molecule type" value="Genomic_DNA"/>
</dbReference>
<feature type="non-terminal residue" evidence="1">
    <location>
        <position position="75"/>
    </location>
</feature>